<gene>
    <name evidence="3" type="ORF">Aco03nite_092060</name>
</gene>
<protein>
    <recommendedName>
        <fullName evidence="5">PepSY domain-containing protein</fullName>
    </recommendedName>
</protein>
<evidence type="ECO:0008006" key="5">
    <source>
        <dbReference type="Google" id="ProtNLM"/>
    </source>
</evidence>
<feature type="region of interest" description="Disordered" evidence="1">
    <location>
        <begin position="87"/>
        <end position="117"/>
    </location>
</feature>
<evidence type="ECO:0000256" key="2">
    <source>
        <dbReference type="SAM" id="SignalP"/>
    </source>
</evidence>
<dbReference type="RefSeq" id="WP_203808146.1">
    <property type="nucleotide sequence ID" value="NZ_BAAAQE010000111.1"/>
</dbReference>
<evidence type="ECO:0000313" key="3">
    <source>
        <dbReference type="EMBL" id="GID60802.1"/>
    </source>
</evidence>
<accession>A0ABQ3XQX6</accession>
<keyword evidence="4" id="KW-1185">Reference proteome</keyword>
<keyword evidence="2" id="KW-0732">Signal</keyword>
<dbReference type="Gene3D" id="3.30.505.20">
    <property type="match status" value="2"/>
</dbReference>
<sequence length="183" mass="18748">MNTAKLRSKRVIVAGVALAAALGTGGVLFATAAQADEVTGADRDRVGNAAVQTVPGTVLDVETSDDKGEAFEVDVRKADGSEVSVHLDKDLKVVSQEQDDDDDNDGAGGDGPDTDDRVLTAEERASGEKAALAAVGAGSTLLDLEASDDKGVAFEAEVRDASGQEWDVDLDSAFAVVGKTVDN</sequence>
<feature type="signal peptide" evidence="2">
    <location>
        <begin position="1"/>
        <end position="35"/>
    </location>
</feature>
<comment type="caution">
    <text evidence="3">The sequence shown here is derived from an EMBL/GenBank/DDBJ whole genome shotgun (WGS) entry which is preliminary data.</text>
</comment>
<proteinExistence type="predicted"/>
<organism evidence="3 4">
    <name type="scientific">Actinoplanes couchii</name>
    <dbReference type="NCBI Taxonomy" id="403638"/>
    <lineage>
        <taxon>Bacteria</taxon>
        <taxon>Bacillati</taxon>
        <taxon>Actinomycetota</taxon>
        <taxon>Actinomycetes</taxon>
        <taxon>Micromonosporales</taxon>
        <taxon>Micromonosporaceae</taxon>
        <taxon>Actinoplanes</taxon>
    </lineage>
</organism>
<evidence type="ECO:0000313" key="4">
    <source>
        <dbReference type="Proteomes" id="UP000612282"/>
    </source>
</evidence>
<dbReference type="Proteomes" id="UP000612282">
    <property type="component" value="Unassembled WGS sequence"/>
</dbReference>
<feature type="chain" id="PRO_5045554736" description="PepSY domain-containing protein" evidence="2">
    <location>
        <begin position="36"/>
        <end position="183"/>
    </location>
</feature>
<reference evidence="3 4" key="1">
    <citation type="submission" date="2021-01" db="EMBL/GenBank/DDBJ databases">
        <title>Whole genome shotgun sequence of Actinoplanes couchii NBRC 106145.</title>
        <authorList>
            <person name="Komaki H."/>
            <person name="Tamura T."/>
        </authorList>
    </citation>
    <scope>NUCLEOTIDE SEQUENCE [LARGE SCALE GENOMIC DNA]</scope>
    <source>
        <strain evidence="3 4">NBRC 106145</strain>
    </source>
</reference>
<dbReference type="EMBL" id="BOMG01000114">
    <property type="protein sequence ID" value="GID60802.1"/>
    <property type="molecule type" value="Genomic_DNA"/>
</dbReference>
<name>A0ABQ3XQX6_9ACTN</name>
<evidence type="ECO:0000256" key="1">
    <source>
        <dbReference type="SAM" id="MobiDB-lite"/>
    </source>
</evidence>